<evidence type="ECO:0000256" key="1">
    <source>
        <dbReference type="SAM" id="MobiDB-lite"/>
    </source>
</evidence>
<feature type="domain" description="ER-bound oxygenase mpaB/mpaB'/Rubber oxygenase catalytic" evidence="3">
    <location>
        <begin position="134"/>
        <end position="355"/>
    </location>
</feature>
<evidence type="ECO:0000259" key="3">
    <source>
        <dbReference type="Pfam" id="PF09995"/>
    </source>
</evidence>
<gene>
    <name evidence="4" type="ORF">OHV25_38500</name>
</gene>
<dbReference type="PANTHER" id="PTHR37539">
    <property type="entry name" value="SECRETED PROTEIN-RELATED"/>
    <property type="match status" value="1"/>
</dbReference>
<dbReference type="PROSITE" id="PS51318">
    <property type="entry name" value="TAT"/>
    <property type="match status" value="1"/>
</dbReference>
<evidence type="ECO:0000313" key="4">
    <source>
        <dbReference type="EMBL" id="WTU45044.1"/>
    </source>
</evidence>
<dbReference type="PANTHER" id="PTHR37539:SF1">
    <property type="entry name" value="ER-BOUND OXYGENASE MPAB_MPAB'_RUBBER OXYGENASE CATALYTIC DOMAIN-CONTAINING PROTEIN"/>
    <property type="match status" value="1"/>
</dbReference>
<reference evidence="4" key="1">
    <citation type="submission" date="2022-10" db="EMBL/GenBank/DDBJ databases">
        <title>The complete genomes of actinobacterial strains from the NBC collection.</title>
        <authorList>
            <person name="Joergensen T.S."/>
            <person name="Alvarez Arevalo M."/>
            <person name="Sterndorff E.B."/>
            <person name="Faurdal D."/>
            <person name="Vuksanovic O."/>
            <person name="Mourched A.-S."/>
            <person name="Charusanti P."/>
            <person name="Shaw S."/>
            <person name="Blin K."/>
            <person name="Weber T."/>
        </authorList>
    </citation>
    <scope>NUCLEOTIDE SEQUENCE</scope>
    <source>
        <strain evidence="4">NBC_00060</strain>
    </source>
</reference>
<dbReference type="GO" id="GO:0016491">
    <property type="term" value="F:oxidoreductase activity"/>
    <property type="evidence" value="ECO:0007669"/>
    <property type="project" value="InterPro"/>
</dbReference>
<dbReference type="Pfam" id="PF09995">
    <property type="entry name" value="MPAB_Lcp_cat"/>
    <property type="match status" value="1"/>
</dbReference>
<evidence type="ECO:0000256" key="2">
    <source>
        <dbReference type="SAM" id="SignalP"/>
    </source>
</evidence>
<dbReference type="EMBL" id="CP108253">
    <property type="protein sequence ID" value="WTU45044.1"/>
    <property type="molecule type" value="Genomic_DNA"/>
</dbReference>
<keyword evidence="2" id="KW-0732">Signal</keyword>
<dbReference type="InterPro" id="IPR037473">
    <property type="entry name" value="Lcp-like"/>
</dbReference>
<organism evidence="4">
    <name type="scientific">Streptomyces sp. NBC_00060</name>
    <dbReference type="NCBI Taxonomy" id="2975636"/>
    <lineage>
        <taxon>Bacteria</taxon>
        <taxon>Bacillati</taxon>
        <taxon>Actinomycetota</taxon>
        <taxon>Actinomycetes</taxon>
        <taxon>Kitasatosporales</taxon>
        <taxon>Streptomycetaceae</taxon>
        <taxon>Streptomyces</taxon>
    </lineage>
</organism>
<proteinExistence type="predicted"/>
<dbReference type="AlphaFoldDB" id="A0AAU2HDS7"/>
<dbReference type="InterPro" id="IPR006311">
    <property type="entry name" value="TAT_signal"/>
</dbReference>
<accession>A0AAU2HDS7</accession>
<feature type="region of interest" description="Disordered" evidence="1">
    <location>
        <begin position="24"/>
        <end position="45"/>
    </location>
</feature>
<feature type="signal peptide" evidence="2">
    <location>
        <begin position="1"/>
        <end position="30"/>
    </location>
</feature>
<dbReference type="InterPro" id="IPR018713">
    <property type="entry name" value="MPAB/Lcp_cat_dom"/>
</dbReference>
<sequence length="408" mass="44570">MTQSVTRRTALAALAAGVATGLPSATPAHAEDSRSPAAAAGPEPAWVLPGDQAVKEGDPEADEVIEQLVRAGQMALANQVFHAWTRNDQPVPAEAPPVLRDFLQRNTVLTAEEKSTVDRLAHGDTIKLIQSNMEAFTLAEAFGGLFAALADPLLAKSVWAAKFDLVMDIGRRFSRTMNTMWDMLGGNSWDPSGSALITLVKLRLVHAAARHMALAHGWDRTRDGMPISQRLKVEELMYVGAYNVQLAAKYDVQITARQADELTATMRIGGRLLGIDDKYNPQSMEQANLVLADAAAHHRASSDEGIKLASNMLDWMDRKIFPGASAVGASMVRMMDAHVADVLHIRANPPLDTAVATLTPYLFRPAYEVQQKFPLLASTHSQMFKIASQMVAWYAVDFRDYDLQMPAR</sequence>
<name>A0AAU2HDS7_9ACTN</name>
<feature type="chain" id="PRO_5043816048" evidence="2">
    <location>
        <begin position="31"/>
        <end position="408"/>
    </location>
</feature>
<protein>
    <submittedName>
        <fullName evidence="4">DUF2236 domain-containing protein</fullName>
    </submittedName>
</protein>